<dbReference type="InterPro" id="IPR003702">
    <property type="entry name" value="ActCoA_hydro_N"/>
</dbReference>
<dbReference type="PANTHER" id="PTHR21432:SF20">
    <property type="entry name" value="ACETYL-COA HYDROLASE"/>
    <property type="match status" value="1"/>
</dbReference>
<keyword evidence="2" id="KW-0808">Transferase</keyword>
<dbReference type="InterPro" id="IPR026888">
    <property type="entry name" value="AcetylCoA_hyd_C"/>
</dbReference>
<organism evidence="5 6">
    <name type="scientific">Flavobacterium cauense R2A-7</name>
    <dbReference type="NCBI Taxonomy" id="1341154"/>
    <lineage>
        <taxon>Bacteria</taxon>
        <taxon>Pseudomonadati</taxon>
        <taxon>Bacteroidota</taxon>
        <taxon>Flavobacteriia</taxon>
        <taxon>Flavobacteriales</taxon>
        <taxon>Flavobacteriaceae</taxon>
        <taxon>Flavobacterium</taxon>
    </lineage>
</organism>
<dbReference type="Pfam" id="PF13336">
    <property type="entry name" value="AcetylCoA_hyd_C"/>
    <property type="match status" value="1"/>
</dbReference>
<evidence type="ECO:0000313" key="5">
    <source>
        <dbReference type="EMBL" id="TWI14729.1"/>
    </source>
</evidence>
<dbReference type="Pfam" id="PF02550">
    <property type="entry name" value="AcetylCoA_hydro"/>
    <property type="match status" value="1"/>
</dbReference>
<accession>A0A562M480</accession>
<comment type="caution">
    <text evidence="5">The sequence shown here is derived from an EMBL/GenBank/DDBJ whole genome shotgun (WGS) entry which is preliminary data.</text>
</comment>
<keyword evidence="6" id="KW-1185">Reference proteome</keyword>
<evidence type="ECO:0000256" key="2">
    <source>
        <dbReference type="ARBA" id="ARBA00022679"/>
    </source>
</evidence>
<dbReference type="Gene3D" id="3.30.750.70">
    <property type="entry name" value="4-hydroxybutyrate coenzyme like domains"/>
    <property type="match status" value="1"/>
</dbReference>
<dbReference type="STRING" id="1341154.FCR2A7T_15430"/>
<dbReference type="PANTHER" id="PTHR21432">
    <property type="entry name" value="ACETYL-COA HYDROLASE-RELATED"/>
    <property type="match status" value="1"/>
</dbReference>
<feature type="domain" description="Acetyl-CoA hydrolase/transferase N-terminal" evidence="3">
    <location>
        <begin position="28"/>
        <end position="197"/>
    </location>
</feature>
<reference evidence="5 6" key="1">
    <citation type="journal article" date="2015" name="Stand. Genomic Sci.">
        <title>Genomic Encyclopedia of Bacterial and Archaeal Type Strains, Phase III: the genomes of soil and plant-associated and newly described type strains.</title>
        <authorList>
            <person name="Whitman W.B."/>
            <person name="Woyke T."/>
            <person name="Klenk H.P."/>
            <person name="Zhou Y."/>
            <person name="Lilburn T.G."/>
            <person name="Beck B.J."/>
            <person name="De Vos P."/>
            <person name="Vandamme P."/>
            <person name="Eisen J.A."/>
            <person name="Garrity G."/>
            <person name="Hugenholtz P."/>
            <person name="Kyrpides N.C."/>
        </authorList>
    </citation>
    <scope>NUCLEOTIDE SEQUENCE [LARGE SCALE GENOMIC DNA]</scope>
    <source>
        <strain evidence="5 6">CGMCC 1.7270</strain>
    </source>
</reference>
<dbReference type="InterPro" id="IPR046433">
    <property type="entry name" value="ActCoA_hydro"/>
</dbReference>
<comment type="similarity">
    <text evidence="1">Belongs to the acetyl-CoA hydrolase/transferase family.</text>
</comment>
<dbReference type="GO" id="GO:0008775">
    <property type="term" value="F:acetate CoA-transferase activity"/>
    <property type="evidence" value="ECO:0007669"/>
    <property type="project" value="InterPro"/>
</dbReference>
<proteinExistence type="inferred from homology"/>
<evidence type="ECO:0000259" key="3">
    <source>
        <dbReference type="Pfam" id="PF02550"/>
    </source>
</evidence>
<dbReference type="GO" id="GO:0016787">
    <property type="term" value="F:hydrolase activity"/>
    <property type="evidence" value="ECO:0007669"/>
    <property type="project" value="UniProtKB-KW"/>
</dbReference>
<evidence type="ECO:0000313" key="6">
    <source>
        <dbReference type="Proteomes" id="UP000319848"/>
    </source>
</evidence>
<gene>
    <name evidence="5" type="ORF">IP98_00702</name>
</gene>
<dbReference type="InterPro" id="IPR038460">
    <property type="entry name" value="AcetylCoA_hyd_C_sf"/>
</dbReference>
<dbReference type="Gene3D" id="3.40.1080.20">
    <property type="entry name" value="Acetyl-CoA hydrolase/transferase C-terminal domain"/>
    <property type="match status" value="1"/>
</dbReference>
<dbReference type="SUPFAM" id="SSF100950">
    <property type="entry name" value="NagB/RpiA/CoA transferase-like"/>
    <property type="match status" value="2"/>
</dbReference>
<dbReference type="EMBL" id="VLKQ01000002">
    <property type="protein sequence ID" value="TWI14729.1"/>
    <property type="molecule type" value="Genomic_DNA"/>
</dbReference>
<name>A0A562M480_9FLAO</name>
<dbReference type="Proteomes" id="UP000319848">
    <property type="component" value="Unassembled WGS sequence"/>
</dbReference>
<feature type="domain" description="Acetyl-CoA hydrolase/transferase C-terminal" evidence="4">
    <location>
        <begin position="288"/>
        <end position="439"/>
    </location>
</feature>
<dbReference type="Gene3D" id="3.40.1080.10">
    <property type="entry name" value="Glutaconate Coenzyme A-transferase"/>
    <property type="match status" value="1"/>
</dbReference>
<dbReference type="InterPro" id="IPR037171">
    <property type="entry name" value="NagB/RpiA_transferase-like"/>
</dbReference>
<dbReference type="GO" id="GO:0006083">
    <property type="term" value="P:acetate metabolic process"/>
    <property type="evidence" value="ECO:0007669"/>
    <property type="project" value="InterPro"/>
</dbReference>
<keyword evidence="5" id="KW-0378">Hydrolase</keyword>
<protein>
    <submittedName>
        <fullName evidence="5">Acyl-CoA hydrolase</fullName>
    </submittedName>
</protein>
<evidence type="ECO:0000259" key="4">
    <source>
        <dbReference type="Pfam" id="PF13336"/>
    </source>
</evidence>
<dbReference type="AlphaFoldDB" id="A0A562M480"/>
<sequence length="447" mass="49076">MFRYEFCHIFVTYECLILFKIKGMSKYVTAAEAVKVVQSGDRIYVQAAAATPSVLTKALAERAAELRNVEVCHLHTEGDAPYANPELSENFHVNSFFIGSNVRHTLAAGNGSYTPVFLSELPLLFRKKVLPLNAVFIHVSPPDNHGYCSLGTSVEATLAAIENSETVIAQVNPKMPRTFGDGILHVSEIDYLVEVDDAIHGHGMGEISPDEEKIGSFVASLIEDKSTLQMGIGSIPNAALAKLTNHKDLGLHTEMFSDGVIDLIENDVINCNYKGVNRGRALATFLVGSQRLYDFVDNNPFIEMRESSYVNDTAIIRRNPRMVAINSAIEVDVTGQVCADSIGAKMYSGVGGQMDFIRGASLSEGGKAIIALPSVTKRGESRIVPYLKQGAGVVTTRSHVHHIITENGIANLYGKTLKQRFAEMVKIAHPNHQEWIEREYHTMIKNI</sequence>
<evidence type="ECO:0000256" key="1">
    <source>
        <dbReference type="ARBA" id="ARBA00009632"/>
    </source>
</evidence>